<name>A0A914DKS7_9BILA</name>
<keyword evidence="2" id="KW-1185">Reference proteome</keyword>
<dbReference type="AlphaFoldDB" id="A0A914DKS7"/>
<proteinExistence type="predicted"/>
<dbReference type="WBParaSite" id="ACRNAN_scaffold2999.g7359.t1">
    <property type="protein sequence ID" value="ACRNAN_scaffold2999.g7359.t1"/>
    <property type="gene ID" value="ACRNAN_scaffold2999.g7359"/>
</dbReference>
<feature type="chain" id="PRO_5036951333" evidence="1">
    <location>
        <begin position="20"/>
        <end position="69"/>
    </location>
</feature>
<evidence type="ECO:0000256" key="1">
    <source>
        <dbReference type="SAM" id="SignalP"/>
    </source>
</evidence>
<protein>
    <submittedName>
        <fullName evidence="3">Uncharacterized protein</fullName>
    </submittedName>
</protein>
<organism evidence="2 3">
    <name type="scientific">Acrobeloides nanus</name>
    <dbReference type="NCBI Taxonomy" id="290746"/>
    <lineage>
        <taxon>Eukaryota</taxon>
        <taxon>Metazoa</taxon>
        <taxon>Ecdysozoa</taxon>
        <taxon>Nematoda</taxon>
        <taxon>Chromadorea</taxon>
        <taxon>Rhabditida</taxon>
        <taxon>Tylenchina</taxon>
        <taxon>Cephalobomorpha</taxon>
        <taxon>Cephaloboidea</taxon>
        <taxon>Cephalobidae</taxon>
        <taxon>Acrobeloides</taxon>
    </lineage>
</organism>
<sequence length="69" mass="7236">MRFLAFFFIAVLLVVGIDGGKLNFEEKVDLICCLGTLNCDNYCVSNGCQSGLCSGGTLCDANCVCSGCP</sequence>
<keyword evidence="1" id="KW-0732">Signal</keyword>
<feature type="signal peptide" evidence="1">
    <location>
        <begin position="1"/>
        <end position="19"/>
    </location>
</feature>
<reference evidence="3" key="1">
    <citation type="submission" date="2022-11" db="UniProtKB">
        <authorList>
            <consortium name="WormBaseParasite"/>
        </authorList>
    </citation>
    <scope>IDENTIFICATION</scope>
</reference>
<evidence type="ECO:0000313" key="3">
    <source>
        <dbReference type="WBParaSite" id="ACRNAN_scaffold2999.g7359.t1"/>
    </source>
</evidence>
<dbReference type="Proteomes" id="UP000887540">
    <property type="component" value="Unplaced"/>
</dbReference>
<accession>A0A914DKS7</accession>
<evidence type="ECO:0000313" key="2">
    <source>
        <dbReference type="Proteomes" id="UP000887540"/>
    </source>
</evidence>